<name>A0A0C9XHR4_9AGAR</name>
<dbReference type="Proteomes" id="UP000054477">
    <property type="component" value="Unassembled WGS sequence"/>
</dbReference>
<evidence type="ECO:0000313" key="1">
    <source>
        <dbReference type="EMBL" id="KIJ97206.1"/>
    </source>
</evidence>
<organism evidence="1 2">
    <name type="scientific">Laccaria amethystina LaAM-08-1</name>
    <dbReference type="NCBI Taxonomy" id="1095629"/>
    <lineage>
        <taxon>Eukaryota</taxon>
        <taxon>Fungi</taxon>
        <taxon>Dikarya</taxon>
        <taxon>Basidiomycota</taxon>
        <taxon>Agaricomycotina</taxon>
        <taxon>Agaricomycetes</taxon>
        <taxon>Agaricomycetidae</taxon>
        <taxon>Agaricales</taxon>
        <taxon>Agaricineae</taxon>
        <taxon>Hydnangiaceae</taxon>
        <taxon>Laccaria</taxon>
    </lineage>
</organism>
<accession>A0A0C9XHR4</accession>
<gene>
    <name evidence="1" type="ORF">K443DRAFT_10053</name>
</gene>
<proteinExistence type="predicted"/>
<dbReference type="EMBL" id="KN838699">
    <property type="protein sequence ID" value="KIJ97206.1"/>
    <property type="molecule type" value="Genomic_DNA"/>
</dbReference>
<dbReference type="HOGENOM" id="CLU_1475397_0_0_1"/>
<reference evidence="1 2" key="1">
    <citation type="submission" date="2014-04" db="EMBL/GenBank/DDBJ databases">
        <authorList>
            <consortium name="DOE Joint Genome Institute"/>
            <person name="Kuo A."/>
            <person name="Kohler A."/>
            <person name="Nagy L.G."/>
            <person name="Floudas D."/>
            <person name="Copeland A."/>
            <person name="Barry K.W."/>
            <person name="Cichocki N."/>
            <person name="Veneault-Fourrey C."/>
            <person name="LaButti K."/>
            <person name="Lindquist E.A."/>
            <person name="Lipzen A."/>
            <person name="Lundell T."/>
            <person name="Morin E."/>
            <person name="Murat C."/>
            <person name="Sun H."/>
            <person name="Tunlid A."/>
            <person name="Henrissat B."/>
            <person name="Grigoriev I.V."/>
            <person name="Hibbett D.S."/>
            <person name="Martin F."/>
            <person name="Nordberg H.P."/>
            <person name="Cantor M.N."/>
            <person name="Hua S.X."/>
        </authorList>
    </citation>
    <scope>NUCLEOTIDE SEQUENCE [LARGE SCALE GENOMIC DNA]</scope>
    <source>
        <strain evidence="1 2">LaAM-08-1</strain>
    </source>
</reference>
<reference evidence="2" key="2">
    <citation type="submission" date="2015-01" db="EMBL/GenBank/DDBJ databases">
        <title>Evolutionary Origins and Diversification of the Mycorrhizal Mutualists.</title>
        <authorList>
            <consortium name="DOE Joint Genome Institute"/>
            <consortium name="Mycorrhizal Genomics Consortium"/>
            <person name="Kohler A."/>
            <person name="Kuo A."/>
            <person name="Nagy L.G."/>
            <person name="Floudas D."/>
            <person name="Copeland A."/>
            <person name="Barry K.W."/>
            <person name="Cichocki N."/>
            <person name="Veneault-Fourrey C."/>
            <person name="LaButti K."/>
            <person name="Lindquist E.A."/>
            <person name="Lipzen A."/>
            <person name="Lundell T."/>
            <person name="Morin E."/>
            <person name="Murat C."/>
            <person name="Riley R."/>
            <person name="Ohm R."/>
            <person name="Sun H."/>
            <person name="Tunlid A."/>
            <person name="Henrissat B."/>
            <person name="Grigoriev I.V."/>
            <person name="Hibbett D.S."/>
            <person name="Martin F."/>
        </authorList>
    </citation>
    <scope>NUCLEOTIDE SEQUENCE [LARGE SCALE GENOMIC DNA]</scope>
    <source>
        <strain evidence="2">LaAM-08-1</strain>
    </source>
</reference>
<dbReference type="AlphaFoldDB" id="A0A0C9XHR4"/>
<sequence>MVVNPFKGGLDETFDSTQLFLSKIQRVLLQPLHHFHPFSGVDYPLDIQRPSALAKLIILLPIPHEGGSLHKSKNEGSLVKVDERTFASASSPPKSQPTSSITYIVFTTLLNIPLIRPYLSHLCIASSHSPSKTVASSQRSPLGPMEATSFSPTKLMISSLTLAMTSPTTLHPRHFTHDTSPTA</sequence>
<protein>
    <submittedName>
        <fullName evidence="1">Uncharacterized protein</fullName>
    </submittedName>
</protein>
<keyword evidence="2" id="KW-1185">Reference proteome</keyword>
<evidence type="ECO:0000313" key="2">
    <source>
        <dbReference type="Proteomes" id="UP000054477"/>
    </source>
</evidence>